<dbReference type="RefSeq" id="WP_071468202.1">
    <property type="nucleotide sequence ID" value="NZ_MEHT01000001.1"/>
</dbReference>
<dbReference type="InterPro" id="IPR000120">
    <property type="entry name" value="Amidase"/>
</dbReference>
<keyword evidence="2" id="KW-0808">Transferase</keyword>
<evidence type="ECO:0000313" key="3">
    <source>
        <dbReference type="Proteomes" id="UP000249364"/>
    </source>
</evidence>
<gene>
    <name evidence="2" type="ORF">LY56_01392</name>
</gene>
<name>A0A2W7QCA1_9RHOB</name>
<evidence type="ECO:0000313" key="2">
    <source>
        <dbReference type="EMBL" id="PZX45831.1"/>
    </source>
</evidence>
<proteinExistence type="predicted"/>
<dbReference type="SUPFAM" id="SSF75304">
    <property type="entry name" value="Amidase signature (AS) enzymes"/>
    <property type="match status" value="1"/>
</dbReference>
<dbReference type="PANTHER" id="PTHR11895:SF176">
    <property type="entry name" value="AMIDASE AMID-RELATED"/>
    <property type="match status" value="1"/>
</dbReference>
<comment type="caution">
    <text evidence="2">The sequence shown here is derived from an EMBL/GenBank/DDBJ whole genome shotgun (WGS) entry which is preliminary data.</text>
</comment>
<keyword evidence="3" id="KW-1185">Reference proteome</keyword>
<dbReference type="STRING" id="121821.GCA_001870675_00181"/>
<dbReference type="GO" id="GO:0016740">
    <property type="term" value="F:transferase activity"/>
    <property type="evidence" value="ECO:0007669"/>
    <property type="project" value="UniProtKB-KW"/>
</dbReference>
<accession>A0A2W7QCA1</accession>
<dbReference type="OrthoDB" id="9811471at2"/>
<dbReference type="Proteomes" id="UP000249364">
    <property type="component" value="Unassembled WGS sequence"/>
</dbReference>
<dbReference type="InterPro" id="IPR023631">
    <property type="entry name" value="Amidase_dom"/>
</dbReference>
<dbReference type="InterPro" id="IPR020556">
    <property type="entry name" value="Amidase_CS"/>
</dbReference>
<sequence length="444" mass="47081">MTDKNWAKLSACELGREIGAGTICPVELTESFLDAIRAHPVGTRIYARLTPERALDEAMAARGRARAGLRRGVLDGVPVSWKDLFDTAGVATESGTALLRGRVPTSDGAMLCAMTQAGTVCLGKTHMTEFAYSGLGLNPVTETPPCINNPQAVPGGSSSGSAASVAFGLAPVAIGSDTGGSVRIPAAWNDLVGLKTTSGRLSLEGVVPLAPKFDSVGPLARSVEDCAHVLAIMENRPAPDLRGATVAGRRFLVLEGAPFEGIRDEPAQGFERAVAQLEAAGAQIDRATLAPVEEALALSAIIYTPECYAQWRELIETRPEAVFAPILERFRSGRDHLATDYLAAWDALRAHRQAYLAQTAGYDAVLLPTAPNMPPDAERLMNDHAYFTTENLLTLRNTRIGNLLGLCALTLPTQTPSVGISLMAPPMREDNLLRLGAGAEKLVH</sequence>
<dbReference type="PANTHER" id="PTHR11895">
    <property type="entry name" value="TRANSAMIDASE"/>
    <property type="match status" value="1"/>
</dbReference>
<feature type="domain" description="Amidase" evidence="1">
    <location>
        <begin position="27"/>
        <end position="433"/>
    </location>
</feature>
<dbReference type="Pfam" id="PF01425">
    <property type="entry name" value="Amidase"/>
    <property type="match status" value="1"/>
</dbReference>
<dbReference type="Gene3D" id="3.90.1300.10">
    <property type="entry name" value="Amidase signature (AS) domain"/>
    <property type="match status" value="1"/>
</dbReference>
<dbReference type="InterPro" id="IPR036928">
    <property type="entry name" value="AS_sf"/>
</dbReference>
<protein>
    <submittedName>
        <fullName evidence="2">Aspartyl-tRNA(Asn)/glutamyl-tRNA(Gln) amidotransferase subunit A</fullName>
    </submittedName>
</protein>
<dbReference type="AlphaFoldDB" id="A0A2W7QCA1"/>
<evidence type="ECO:0000259" key="1">
    <source>
        <dbReference type="Pfam" id="PF01425"/>
    </source>
</evidence>
<dbReference type="EMBL" id="QKZQ01000005">
    <property type="protein sequence ID" value="PZX45831.1"/>
    <property type="molecule type" value="Genomic_DNA"/>
</dbReference>
<reference evidence="2 3" key="1">
    <citation type="submission" date="2018-06" db="EMBL/GenBank/DDBJ databases">
        <title>Genomic Encyclopedia of Archaeal and Bacterial Type Strains, Phase II (KMG-II): from individual species to whole genera.</title>
        <authorList>
            <person name="Goeker M."/>
        </authorList>
    </citation>
    <scope>NUCLEOTIDE SEQUENCE [LARGE SCALE GENOMIC DNA]</scope>
    <source>
        <strain evidence="2 3">DSM 13087</strain>
    </source>
</reference>
<dbReference type="PROSITE" id="PS00571">
    <property type="entry name" value="AMIDASES"/>
    <property type="match status" value="1"/>
</dbReference>
<organism evidence="2 3">
    <name type="scientific">Roseinatronobacter thiooxidans</name>
    <dbReference type="NCBI Taxonomy" id="121821"/>
    <lineage>
        <taxon>Bacteria</taxon>
        <taxon>Pseudomonadati</taxon>
        <taxon>Pseudomonadota</taxon>
        <taxon>Alphaproteobacteria</taxon>
        <taxon>Rhodobacterales</taxon>
        <taxon>Paracoccaceae</taxon>
        <taxon>Roseinatronobacter</taxon>
    </lineage>
</organism>